<dbReference type="GO" id="GO:0004867">
    <property type="term" value="F:serine-type endopeptidase inhibitor activity"/>
    <property type="evidence" value="ECO:0007669"/>
    <property type="project" value="UniProtKB-KW"/>
</dbReference>
<protein>
    <submittedName>
        <fullName evidence="6 8">Trypsin Inhibitor-like, cysteine rich domain-containing protein</fullName>
    </submittedName>
</protein>
<dbReference type="CDD" id="cd19941">
    <property type="entry name" value="TIL"/>
    <property type="match status" value="1"/>
</dbReference>
<reference evidence="6 7" key="1">
    <citation type="submission" date="2014-09" db="EMBL/GenBank/DDBJ databases">
        <authorList>
            <person name="Martin A.A."/>
        </authorList>
    </citation>
    <scope>NUCLEOTIDE SEQUENCE</scope>
    <source>
        <strain evidence="7">ED321</strain>
        <strain evidence="6">ED321 Heterogonic</strain>
    </source>
</reference>
<dbReference type="EMBL" id="LN609530">
    <property type="protein sequence ID" value="CEF71572.1"/>
    <property type="molecule type" value="Genomic_DNA"/>
</dbReference>
<dbReference type="PANTHER" id="PTHR23259">
    <property type="entry name" value="RIDDLE"/>
    <property type="match status" value="1"/>
</dbReference>
<evidence type="ECO:0000256" key="3">
    <source>
        <dbReference type="ARBA" id="ARBA00023157"/>
    </source>
</evidence>
<name>A0A090LTM3_STRRB</name>
<sequence length="95" mass="10983">MFILKVSVIVFFFFFSQMIYADKNHKIKNDTKLCPENSSFVECSNICPEITCSSYKFRNFCKSLRCGLPKCQCKEGYIRLNGPNSKCVKPEKCSK</sequence>
<dbReference type="Proteomes" id="UP000035682">
    <property type="component" value="Unplaced"/>
</dbReference>
<keyword evidence="4" id="KW-0732">Signal</keyword>
<evidence type="ECO:0000256" key="4">
    <source>
        <dbReference type="SAM" id="SignalP"/>
    </source>
</evidence>
<dbReference type="RefSeq" id="XP_024510768.1">
    <property type="nucleotide sequence ID" value="XM_024645295.1"/>
</dbReference>
<dbReference type="OMA" id="VECSNIC"/>
<keyword evidence="2" id="KW-0722">Serine protease inhibitor</keyword>
<dbReference type="AlphaFoldDB" id="A0A090LTM3"/>
<evidence type="ECO:0000256" key="1">
    <source>
        <dbReference type="ARBA" id="ARBA00022690"/>
    </source>
</evidence>
<keyword evidence="7" id="KW-1185">Reference proteome</keyword>
<evidence type="ECO:0000313" key="9">
    <source>
        <dbReference type="WormBase" id="SRAE_X000089600"/>
    </source>
</evidence>
<evidence type="ECO:0000256" key="2">
    <source>
        <dbReference type="ARBA" id="ARBA00022900"/>
    </source>
</evidence>
<feature type="chain" id="PRO_5015031179" evidence="4">
    <location>
        <begin position="22"/>
        <end position="95"/>
    </location>
</feature>
<proteinExistence type="predicted"/>
<dbReference type="InterPro" id="IPR036084">
    <property type="entry name" value="Ser_inhib-like_sf"/>
</dbReference>
<organism evidence="6">
    <name type="scientific">Strongyloides ratti</name>
    <name type="common">Parasitic roundworm</name>
    <dbReference type="NCBI Taxonomy" id="34506"/>
    <lineage>
        <taxon>Eukaryota</taxon>
        <taxon>Metazoa</taxon>
        <taxon>Ecdysozoa</taxon>
        <taxon>Nematoda</taxon>
        <taxon>Chromadorea</taxon>
        <taxon>Rhabditida</taxon>
        <taxon>Tylenchina</taxon>
        <taxon>Panagrolaimomorpha</taxon>
        <taxon>Strongyloidoidea</taxon>
        <taxon>Strongyloididae</taxon>
        <taxon>Strongyloides</taxon>
    </lineage>
</organism>
<dbReference type="Pfam" id="PF01826">
    <property type="entry name" value="TIL"/>
    <property type="match status" value="1"/>
</dbReference>
<evidence type="ECO:0000313" key="6">
    <source>
        <dbReference type="EMBL" id="CEF71572.1"/>
    </source>
</evidence>
<dbReference type="SUPFAM" id="SSF57567">
    <property type="entry name" value="Serine protease inhibitors"/>
    <property type="match status" value="1"/>
</dbReference>
<evidence type="ECO:0000313" key="7">
    <source>
        <dbReference type="Proteomes" id="UP000035682"/>
    </source>
</evidence>
<dbReference type="InterPro" id="IPR051368">
    <property type="entry name" value="SerProtInhib-TIL_Domain"/>
</dbReference>
<dbReference type="WormBase" id="SRAE_X000089600">
    <property type="protein sequence ID" value="SRP04260"/>
    <property type="gene ID" value="WBGene00266458"/>
</dbReference>
<reference evidence="8" key="2">
    <citation type="submission" date="2020-12" db="UniProtKB">
        <authorList>
            <consortium name="WormBaseParasite"/>
        </authorList>
    </citation>
    <scope>IDENTIFICATION</scope>
</reference>
<dbReference type="CTD" id="36383952"/>
<evidence type="ECO:0000313" key="8">
    <source>
        <dbReference type="WBParaSite" id="SRAE_X000089600.1"/>
    </source>
</evidence>
<feature type="domain" description="TIL" evidence="5">
    <location>
        <begin position="34"/>
        <end position="93"/>
    </location>
</feature>
<dbReference type="PANTHER" id="PTHR23259:SF79">
    <property type="entry name" value="TIL DOMAIN-CONTAINING PROTEIN"/>
    <property type="match status" value="1"/>
</dbReference>
<dbReference type="STRING" id="34506.A0A090LTM3"/>
<dbReference type="OrthoDB" id="6236007at2759"/>
<evidence type="ECO:0000259" key="5">
    <source>
        <dbReference type="Pfam" id="PF01826"/>
    </source>
</evidence>
<keyword evidence="3" id="KW-1015">Disulfide bond</keyword>
<keyword evidence="1" id="KW-0646">Protease inhibitor</keyword>
<accession>A0A090LTM3</accession>
<dbReference type="Gene3D" id="2.10.25.10">
    <property type="entry name" value="Laminin"/>
    <property type="match status" value="1"/>
</dbReference>
<dbReference type="GeneID" id="36383952"/>
<dbReference type="WBParaSite" id="SRAE_X000089600.1">
    <property type="protein sequence ID" value="SRAE_X000089600.1"/>
    <property type="gene ID" value="WBGene00266458"/>
</dbReference>
<dbReference type="InterPro" id="IPR002919">
    <property type="entry name" value="TIL_dom"/>
</dbReference>
<feature type="signal peptide" evidence="4">
    <location>
        <begin position="1"/>
        <end position="21"/>
    </location>
</feature>
<gene>
    <name evidence="6 8 9" type="ORF">SRAE_X000089600</name>
</gene>